<feature type="domain" description="Helicase C-terminal" evidence="6">
    <location>
        <begin position="301"/>
        <end position="451"/>
    </location>
</feature>
<comment type="caution">
    <text evidence="7">The sequence shown here is derived from an EMBL/GenBank/DDBJ whole genome shotgun (WGS) entry which is preliminary data.</text>
</comment>
<gene>
    <name evidence="7" type="ORF">HMPREF0545_0686</name>
</gene>
<dbReference type="SMART" id="SM00490">
    <property type="entry name" value="HELICc"/>
    <property type="match status" value="1"/>
</dbReference>
<dbReference type="InterPro" id="IPR011545">
    <property type="entry name" value="DEAD/DEAH_box_helicase_dom"/>
</dbReference>
<protein>
    <submittedName>
        <fullName evidence="7">Helicase C-terminal domain protein</fullName>
    </submittedName>
</protein>
<dbReference type="SUPFAM" id="SSF52540">
    <property type="entry name" value="P-loop containing nucleoside triphosphate hydrolases"/>
    <property type="match status" value="1"/>
</dbReference>
<dbReference type="HOGENOM" id="CLU_024742_0_0_9"/>
<dbReference type="EMBL" id="ACGT01000004">
    <property type="protein sequence ID" value="EEJ74482.1"/>
    <property type="molecule type" value="Genomic_DNA"/>
</dbReference>
<evidence type="ECO:0000259" key="6">
    <source>
        <dbReference type="PROSITE" id="PS51194"/>
    </source>
</evidence>
<keyword evidence="2" id="KW-0067">ATP-binding</keyword>
<dbReference type="InterPro" id="IPR027417">
    <property type="entry name" value="P-loop_NTPase"/>
</dbReference>
<name>C2EGB4_9LACO</name>
<keyword evidence="7" id="KW-0347">Helicase</keyword>
<dbReference type="Pfam" id="PF00270">
    <property type="entry name" value="DEAD"/>
    <property type="match status" value="1"/>
</dbReference>
<dbReference type="Proteomes" id="UP000003531">
    <property type="component" value="Unassembled WGS sequence"/>
</dbReference>
<organism evidence="7 8">
    <name type="scientific">Ligilactobacillus salivarius DSM 20555 = ATCC 11741</name>
    <dbReference type="NCBI Taxonomy" id="1423799"/>
    <lineage>
        <taxon>Bacteria</taxon>
        <taxon>Bacillati</taxon>
        <taxon>Bacillota</taxon>
        <taxon>Bacilli</taxon>
        <taxon>Lactobacillales</taxon>
        <taxon>Lactobacillaceae</taxon>
        <taxon>Ligilactobacillus</taxon>
    </lineage>
</organism>
<dbReference type="PROSITE" id="PS51192">
    <property type="entry name" value="HELICASE_ATP_BIND_1"/>
    <property type="match status" value="1"/>
</dbReference>
<evidence type="ECO:0000313" key="7">
    <source>
        <dbReference type="EMBL" id="EEJ74482.1"/>
    </source>
</evidence>
<dbReference type="AlphaFoldDB" id="C2EGB4"/>
<feature type="coiled-coil region" evidence="4">
    <location>
        <begin position="422"/>
        <end position="449"/>
    </location>
</feature>
<dbReference type="GO" id="GO:0006270">
    <property type="term" value="P:DNA replication initiation"/>
    <property type="evidence" value="ECO:0007669"/>
    <property type="project" value="TreeGrafter"/>
</dbReference>
<proteinExistence type="predicted"/>
<evidence type="ECO:0000259" key="5">
    <source>
        <dbReference type="PROSITE" id="PS51192"/>
    </source>
</evidence>
<dbReference type="GO" id="GO:0043138">
    <property type="term" value="F:3'-5' DNA helicase activity"/>
    <property type="evidence" value="ECO:0007669"/>
    <property type="project" value="TreeGrafter"/>
</dbReference>
<feature type="domain" description="Helicase ATP-binding" evidence="5">
    <location>
        <begin position="117"/>
        <end position="269"/>
    </location>
</feature>
<dbReference type="GO" id="GO:0006302">
    <property type="term" value="P:double-strand break repair"/>
    <property type="evidence" value="ECO:0007669"/>
    <property type="project" value="TreeGrafter"/>
</dbReference>
<dbReference type="SMART" id="SM00487">
    <property type="entry name" value="DEXDc"/>
    <property type="match status" value="1"/>
</dbReference>
<keyword evidence="1" id="KW-0547">Nucleotide-binding</keyword>
<dbReference type="GO" id="GO:0003677">
    <property type="term" value="F:DNA binding"/>
    <property type="evidence" value="ECO:0007669"/>
    <property type="project" value="UniProtKB-KW"/>
</dbReference>
<keyword evidence="4" id="KW-0175">Coiled coil</keyword>
<dbReference type="InterPro" id="IPR014001">
    <property type="entry name" value="Helicase_ATP-bd"/>
</dbReference>
<dbReference type="GO" id="GO:0005524">
    <property type="term" value="F:ATP binding"/>
    <property type="evidence" value="ECO:0007669"/>
    <property type="project" value="UniProtKB-KW"/>
</dbReference>
<accession>C2EGB4</accession>
<evidence type="ECO:0000256" key="1">
    <source>
        <dbReference type="ARBA" id="ARBA00022741"/>
    </source>
</evidence>
<reference evidence="7 8" key="1">
    <citation type="submission" date="2009-01" db="EMBL/GenBank/DDBJ databases">
        <authorList>
            <person name="Qin X."/>
            <person name="Bachman B."/>
            <person name="Battles P."/>
            <person name="Bell A."/>
            <person name="Bess C."/>
            <person name="Bickham C."/>
            <person name="Chaboub L."/>
            <person name="Chen D."/>
            <person name="Coyle M."/>
            <person name="Deiros D.R."/>
            <person name="Dinh H."/>
            <person name="Forbes L."/>
            <person name="Fowler G."/>
            <person name="Francisco L."/>
            <person name="Fu Q."/>
            <person name="Gubbala S."/>
            <person name="Hale W."/>
            <person name="Han Y."/>
            <person name="Hemphill L."/>
            <person name="Highlander S.K."/>
            <person name="Hirani K."/>
            <person name="Hogues M."/>
            <person name="Jackson L."/>
            <person name="Jakkamsetti A."/>
            <person name="Javaid M."/>
            <person name="Jiang H."/>
            <person name="Korchina V."/>
            <person name="Kovar C."/>
            <person name="Lara F."/>
            <person name="Lee S."/>
            <person name="Mata R."/>
            <person name="Mathew T."/>
            <person name="Moen C."/>
            <person name="Morales K."/>
            <person name="Munidasa M."/>
            <person name="Nazareth L."/>
            <person name="Ngo R."/>
            <person name="Nguyen L."/>
            <person name="Okwuonu G."/>
            <person name="Ongeri F."/>
            <person name="Patil S."/>
            <person name="Petrosino J."/>
            <person name="Pham C."/>
            <person name="Pham P."/>
            <person name="Pu L.-L."/>
            <person name="Puazo M."/>
            <person name="Raj R."/>
            <person name="Reid J."/>
            <person name="Rouhana J."/>
            <person name="Saada N."/>
            <person name="Shang Y."/>
            <person name="Simmons D."/>
            <person name="Thornton R."/>
            <person name="Warren J."/>
            <person name="Weissenberger G."/>
            <person name="Zhang J."/>
            <person name="Zhang L."/>
            <person name="Zhou C."/>
            <person name="Zhu D."/>
            <person name="Muzny D."/>
            <person name="Worley K."/>
            <person name="Gibbs R."/>
        </authorList>
    </citation>
    <scope>NUCLEOTIDE SEQUENCE [LARGE SCALE GENOMIC DNA]</scope>
    <source>
        <strain evidence="7 8">ATCC 11741</strain>
    </source>
</reference>
<keyword evidence="7" id="KW-0378">Hydrolase</keyword>
<evidence type="ECO:0000256" key="3">
    <source>
        <dbReference type="ARBA" id="ARBA00023125"/>
    </source>
</evidence>
<dbReference type="InterPro" id="IPR001650">
    <property type="entry name" value="Helicase_C-like"/>
</dbReference>
<dbReference type="PANTHER" id="PTHR30580:SF1">
    <property type="entry name" value="COMF OPERON PROTEIN 1"/>
    <property type="match status" value="1"/>
</dbReference>
<dbReference type="Gene3D" id="3.40.50.300">
    <property type="entry name" value="P-loop containing nucleotide triphosphate hydrolases"/>
    <property type="match status" value="2"/>
</dbReference>
<evidence type="ECO:0000256" key="2">
    <source>
        <dbReference type="ARBA" id="ARBA00022840"/>
    </source>
</evidence>
<dbReference type="PROSITE" id="PS51194">
    <property type="entry name" value="HELICASE_CTER"/>
    <property type="match status" value="1"/>
</dbReference>
<dbReference type="Pfam" id="PF00271">
    <property type="entry name" value="Helicase_C"/>
    <property type="match status" value="1"/>
</dbReference>
<dbReference type="GO" id="GO:0006310">
    <property type="term" value="P:DNA recombination"/>
    <property type="evidence" value="ECO:0007669"/>
    <property type="project" value="TreeGrafter"/>
</dbReference>
<evidence type="ECO:0000256" key="4">
    <source>
        <dbReference type="SAM" id="Coils"/>
    </source>
</evidence>
<evidence type="ECO:0000313" key="8">
    <source>
        <dbReference type="Proteomes" id="UP000003531"/>
    </source>
</evidence>
<dbReference type="CDD" id="cd17925">
    <property type="entry name" value="DEXDc_ComFA"/>
    <property type="match status" value="1"/>
</dbReference>
<sequence>MGGQVWMDFNEMVGRLVVVDKSEEKIMSSDNIEIYQAIKVFKNKIKCNRCGKVTTKERAKLPYDNYYCPKCIVLGRVSTLNNLVHVIEDNHFNKVDEILTWDGKLSKFQEVCSNELINIIGKNTEHLLWAVTGAGKTEMLFKPIAEALRKKFRVAIASPRVDVCNELYPRLDKAFKEIDKILLHGRSEEVYRYTQLVVCTTHQLLKFKEAFDVLIIDEVDAFPYVNNKELLFATKQAIKKTGTLIYLTATPSNELAKKIKRGNISISYLPMRFHQNALPTIKVEFTNNWWGFILQGKLDTKIKKYLKKWEQNGKQFLVFVPHVAMLNKVREVIKAVLASKIKGDTVHAADEYRIEKVQKMRNKEYTYLITTTILERGVTFPEIDLLVLGADNSVFSTSALVQIAGRVGRSVSRPDGDVIFICDRYTRKVKDAQKQIEFLNKKAKKLREGIS</sequence>
<dbReference type="PANTHER" id="PTHR30580">
    <property type="entry name" value="PRIMOSOMAL PROTEIN N"/>
    <property type="match status" value="1"/>
</dbReference>
<keyword evidence="3" id="KW-0238">DNA-binding</keyword>